<feature type="domain" description="Phage tail sheath protein-like beta-sandwich" evidence="3">
    <location>
        <begin position="95"/>
        <end position="183"/>
    </location>
</feature>
<dbReference type="AlphaFoldDB" id="A0A1M6QMK5"/>
<reference evidence="5 6" key="1">
    <citation type="submission" date="2016-11" db="EMBL/GenBank/DDBJ databases">
        <authorList>
            <person name="Jaros S."/>
            <person name="Januszkiewicz K."/>
            <person name="Wedrychowicz H."/>
        </authorList>
    </citation>
    <scope>NUCLEOTIDE SEQUENCE [LARGE SCALE GENOMIC DNA]</scope>
    <source>
        <strain evidence="5 6">DSM 14214</strain>
    </source>
</reference>
<dbReference type="Gene3D" id="3.30.360.90">
    <property type="match status" value="1"/>
</dbReference>
<evidence type="ECO:0000259" key="3">
    <source>
        <dbReference type="Pfam" id="PF17481"/>
    </source>
</evidence>
<dbReference type="Pfam" id="PF17481">
    <property type="entry name" value="Phage_sheath_domII"/>
    <property type="match status" value="1"/>
</dbReference>
<dbReference type="OrthoDB" id="89060at2"/>
<dbReference type="Gene3D" id="3.40.50.11790">
    <property type="match status" value="1"/>
</dbReference>
<keyword evidence="6" id="KW-1185">Reference proteome</keyword>
<organism evidence="5 6">
    <name type="scientific">Anaerotignum lactatifermentans DSM 14214</name>
    <dbReference type="NCBI Taxonomy" id="1121323"/>
    <lineage>
        <taxon>Bacteria</taxon>
        <taxon>Bacillati</taxon>
        <taxon>Bacillota</taxon>
        <taxon>Clostridia</taxon>
        <taxon>Lachnospirales</taxon>
        <taxon>Anaerotignaceae</taxon>
        <taxon>Anaerotignum</taxon>
    </lineage>
</organism>
<dbReference type="RefSeq" id="WP_072850365.1">
    <property type="nucleotide sequence ID" value="NZ_FRAH01000019.1"/>
</dbReference>
<dbReference type="InterPro" id="IPR035089">
    <property type="entry name" value="Phage_sheath_subtilisin"/>
</dbReference>
<dbReference type="Gene3D" id="3.30.1370.220">
    <property type="match status" value="1"/>
</dbReference>
<dbReference type="Proteomes" id="UP000183975">
    <property type="component" value="Unassembled WGS sequence"/>
</dbReference>
<comment type="similarity">
    <text evidence="1">Belongs to the myoviridae tail sheath protein family.</text>
</comment>
<evidence type="ECO:0000259" key="4">
    <source>
        <dbReference type="Pfam" id="PF17482"/>
    </source>
</evidence>
<evidence type="ECO:0000313" key="5">
    <source>
        <dbReference type="EMBL" id="SHK21330.1"/>
    </source>
</evidence>
<accession>A0A1M6QMK5</accession>
<evidence type="ECO:0000313" key="6">
    <source>
        <dbReference type="Proteomes" id="UP000183975"/>
    </source>
</evidence>
<feature type="domain" description="Tail sheath protein C-terminal" evidence="4">
    <location>
        <begin position="330"/>
        <end position="429"/>
    </location>
</feature>
<proteinExistence type="inferred from homology"/>
<dbReference type="InterPro" id="IPR020287">
    <property type="entry name" value="Tail_sheath_C"/>
</dbReference>
<dbReference type="EMBL" id="FRAH01000019">
    <property type="protein sequence ID" value="SHK21330.1"/>
    <property type="molecule type" value="Genomic_DNA"/>
</dbReference>
<gene>
    <name evidence="5" type="ORF">SAMN02745138_01358</name>
</gene>
<sequence>MALGGGTFLVQNKVLPGAYINFVSRPRAMGVMGERGVVCMGMELDWGPQEMMAVEAADFQTNAMEVFGFGYSHDKMKDMRELFCGAKTAKIYRINNGTAATATIGGMTVTAKYGGLRGNDLRVVVAENVDEEGMFDVATYMEMEQVDVQTVADIDSLEENKFVKFNGTGALTPTAATPLTGGTTEEVSGSGYTDFLAAAEKEDFNVLAYNGTDEVTKKLFVSFTKRLRDEEGVKFVTVLYDYPQADYEGIISVGTAKELVCWTAGMEAGAAVNESLTNRKYDGEYEVDAKDTKSNFIKGIQAGKFLFYDDGGEVRVLRDINCFTSFESNKNSDFSSNRVVRVLDSIANDVARIFSQYYLGKRSNNADGRNLLKAEIIAYHEQLLQLEAIENFTAEDITVQQGVEKQDVVVYESVQPTDAMEKLYMRVEVV</sequence>
<dbReference type="Pfam" id="PF17482">
    <property type="entry name" value="Phage_sheath_1C"/>
    <property type="match status" value="1"/>
</dbReference>
<dbReference type="Gene3D" id="3.30.1490.360">
    <property type="match status" value="1"/>
</dbReference>
<name>A0A1M6QMK5_9FIRM</name>
<protein>
    <submittedName>
        <fullName evidence="5">Phage tail sheath protein</fullName>
    </submittedName>
</protein>
<evidence type="ECO:0000256" key="1">
    <source>
        <dbReference type="ARBA" id="ARBA00008005"/>
    </source>
</evidence>
<dbReference type="InterPro" id="IPR035326">
    <property type="entry name" value="Beta_sandwich_Seath"/>
</dbReference>
<dbReference type="Pfam" id="PF04984">
    <property type="entry name" value="Phage_sheath_1"/>
    <property type="match status" value="1"/>
</dbReference>
<evidence type="ECO:0000259" key="2">
    <source>
        <dbReference type="Pfam" id="PF04984"/>
    </source>
</evidence>
<feature type="domain" description="Tail sheath protein subtilisin-like" evidence="2">
    <location>
        <begin position="186"/>
        <end position="322"/>
    </location>
</feature>
<dbReference type="Gene3D" id="2.60.40.4290">
    <property type="match status" value="1"/>
</dbReference>